<gene>
    <name evidence="2" type="ORF">SPARVUS_LOCUS15151543</name>
</gene>
<comment type="caution">
    <text evidence="2">The sequence shown here is derived from an EMBL/GenBank/DDBJ whole genome shotgun (WGS) entry which is preliminary data.</text>
</comment>
<evidence type="ECO:0000313" key="3">
    <source>
        <dbReference type="Proteomes" id="UP001162483"/>
    </source>
</evidence>
<dbReference type="PANTHER" id="PTHR46599">
    <property type="entry name" value="PIGGYBAC TRANSPOSABLE ELEMENT-DERIVED PROTEIN 4"/>
    <property type="match status" value="1"/>
</dbReference>
<keyword evidence="3" id="KW-1185">Reference proteome</keyword>
<evidence type="ECO:0000259" key="1">
    <source>
        <dbReference type="Pfam" id="PF13843"/>
    </source>
</evidence>
<dbReference type="EMBL" id="CATNWA010019765">
    <property type="protein sequence ID" value="CAI9614857.1"/>
    <property type="molecule type" value="Genomic_DNA"/>
</dbReference>
<sequence>MPALQYHLVKWGDISAVQAGAVVGTSSVPQPPRICTQARRAPSILPDVLANPDWQPTNSAAPVLSPFTVKPGIQVETANLNTPLDFLERFVKEDLYALIVDQNNLYAQQFIAANSHSNLTRPFAWKPITVSECKVFLCLTLNMGITKKKKKELVHRPDSSYASVLCCHGQA</sequence>
<organism evidence="2 3">
    <name type="scientific">Staurois parvus</name>
    <dbReference type="NCBI Taxonomy" id="386267"/>
    <lineage>
        <taxon>Eukaryota</taxon>
        <taxon>Metazoa</taxon>
        <taxon>Chordata</taxon>
        <taxon>Craniata</taxon>
        <taxon>Vertebrata</taxon>
        <taxon>Euteleostomi</taxon>
        <taxon>Amphibia</taxon>
        <taxon>Batrachia</taxon>
        <taxon>Anura</taxon>
        <taxon>Neobatrachia</taxon>
        <taxon>Ranoidea</taxon>
        <taxon>Ranidae</taxon>
        <taxon>Staurois</taxon>
    </lineage>
</organism>
<reference evidence="2" key="1">
    <citation type="submission" date="2023-05" db="EMBL/GenBank/DDBJ databases">
        <authorList>
            <person name="Stuckert A."/>
        </authorList>
    </citation>
    <scope>NUCLEOTIDE SEQUENCE</scope>
</reference>
<name>A0ABN9H2F7_9NEOB</name>
<dbReference type="InterPro" id="IPR029526">
    <property type="entry name" value="PGBD"/>
</dbReference>
<proteinExistence type="predicted"/>
<accession>A0ABN9H2F7</accession>
<dbReference type="Proteomes" id="UP001162483">
    <property type="component" value="Unassembled WGS sequence"/>
</dbReference>
<feature type="domain" description="PiggyBac transposable element-derived protein" evidence="1">
    <location>
        <begin position="82"/>
        <end position="152"/>
    </location>
</feature>
<protein>
    <recommendedName>
        <fullName evidence="1">PiggyBac transposable element-derived protein domain-containing protein</fullName>
    </recommendedName>
</protein>
<dbReference type="Pfam" id="PF13843">
    <property type="entry name" value="DDE_Tnp_1_7"/>
    <property type="match status" value="1"/>
</dbReference>
<dbReference type="PANTHER" id="PTHR46599:SF3">
    <property type="entry name" value="PIGGYBAC TRANSPOSABLE ELEMENT-DERIVED PROTEIN 4"/>
    <property type="match status" value="1"/>
</dbReference>
<evidence type="ECO:0000313" key="2">
    <source>
        <dbReference type="EMBL" id="CAI9614857.1"/>
    </source>
</evidence>